<dbReference type="STRING" id="56484.A0A1Y2FFC0"/>
<organism evidence="6 7">
    <name type="scientific">Protomyces lactucae-debilis</name>
    <dbReference type="NCBI Taxonomy" id="2754530"/>
    <lineage>
        <taxon>Eukaryota</taxon>
        <taxon>Fungi</taxon>
        <taxon>Dikarya</taxon>
        <taxon>Ascomycota</taxon>
        <taxon>Taphrinomycotina</taxon>
        <taxon>Taphrinomycetes</taxon>
        <taxon>Taphrinales</taxon>
        <taxon>Protomycetaceae</taxon>
        <taxon>Protomyces</taxon>
    </lineage>
</organism>
<dbReference type="EMBL" id="MCFI01000011">
    <property type="protein sequence ID" value="ORY81525.1"/>
    <property type="molecule type" value="Genomic_DNA"/>
</dbReference>
<dbReference type="GeneID" id="63786088"/>
<keyword evidence="4" id="KW-0539">Nucleus</keyword>
<dbReference type="AlphaFoldDB" id="A0A1Y2FFC0"/>
<dbReference type="OrthoDB" id="5954793at2759"/>
<keyword evidence="1 4" id="KW-0489">Methyltransferase</keyword>
<feature type="binding site" evidence="4">
    <location>
        <position position="137"/>
    </location>
    <ligand>
        <name>S-adenosyl-L-methionine</name>
        <dbReference type="ChEBI" id="CHEBI:59789"/>
    </ligand>
</feature>
<dbReference type="HAMAP" id="MF_03044">
    <property type="entry name" value="BMT2"/>
    <property type="match status" value="1"/>
</dbReference>
<evidence type="ECO:0000313" key="7">
    <source>
        <dbReference type="Proteomes" id="UP000193685"/>
    </source>
</evidence>
<dbReference type="EC" id="2.1.1.-" evidence="4"/>
<comment type="caution">
    <text evidence="6">The sequence shown here is derived from an EMBL/GenBank/DDBJ whole genome shotgun (WGS) entry which is preliminary data.</text>
</comment>
<dbReference type="PANTHER" id="PTHR21008:SF1">
    <property type="entry name" value="25S RRNA (ADENINE(2142)-N(1))-METHYLTRANSFERASE"/>
    <property type="match status" value="1"/>
</dbReference>
<sequence length="280" mass="31251">MPKSAKSRKLPITRSGDVAAKRRPLAGPALIRRFHVLQTALQAATRKRDAAQIHSLGEEIDGLGGLQAYQKSSIAGQDVRRGGDSSKILLSWLKSPTCAVQIPRVGEQPAKVLELGCLSAENYISQHPKQLILTRIDLNAQSAQIQQQDFLMRPLPAGDGDLFQGISCSLVLNFVPIADRGRFLLHLTAFLPPSADTNHRHWLFLVLPAPCVVNSRYMTLEILTDMLETVGFTMRESKMTDRMAYWLLERTGPVKTGKTFKKQEQRKGSNRNNFWIPLQT</sequence>
<dbReference type="InterPro" id="IPR021867">
    <property type="entry name" value="Bmt2/SAMTOR"/>
</dbReference>
<dbReference type="GO" id="GO:0016433">
    <property type="term" value="F:rRNA (adenine) methyltransferase activity"/>
    <property type="evidence" value="ECO:0007669"/>
    <property type="project" value="UniProtKB-UniRule"/>
</dbReference>
<dbReference type="GO" id="GO:0005730">
    <property type="term" value="C:nucleolus"/>
    <property type="evidence" value="ECO:0007669"/>
    <property type="project" value="UniProtKB-SubCell"/>
</dbReference>
<dbReference type="Proteomes" id="UP000193685">
    <property type="component" value="Unassembled WGS sequence"/>
</dbReference>
<evidence type="ECO:0000256" key="1">
    <source>
        <dbReference type="ARBA" id="ARBA00022603"/>
    </source>
</evidence>
<dbReference type="OMA" id="FHRTSKW"/>
<feature type="region of interest" description="Disordered" evidence="5">
    <location>
        <begin position="261"/>
        <end position="280"/>
    </location>
</feature>
<evidence type="ECO:0000256" key="4">
    <source>
        <dbReference type="HAMAP-Rule" id="MF_03044"/>
    </source>
</evidence>
<evidence type="ECO:0000256" key="3">
    <source>
        <dbReference type="ARBA" id="ARBA00022691"/>
    </source>
</evidence>
<proteinExistence type="inferred from homology"/>
<protein>
    <recommendedName>
        <fullName evidence="4">25S rRNA adenine-N(1) methyltransferase</fullName>
        <ecNumber evidence="4">2.1.1.-</ecNumber>
    </recommendedName>
</protein>
<keyword evidence="2 4" id="KW-0808">Transferase</keyword>
<comment type="similarity">
    <text evidence="4">Belongs to the BMT2 family.</text>
</comment>
<name>A0A1Y2FFC0_PROLT</name>
<reference evidence="6 7" key="1">
    <citation type="submission" date="2016-07" db="EMBL/GenBank/DDBJ databases">
        <title>Pervasive Adenine N6-methylation of Active Genes in Fungi.</title>
        <authorList>
            <consortium name="DOE Joint Genome Institute"/>
            <person name="Mondo S.J."/>
            <person name="Dannebaum R.O."/>
            <person name="Kuo R.C."/>
            <person name="Labutti K."/>
            <person name="Haridas S."/>
            <person name="Kuo A."/>
            <person name="Salamov A."/>
            <person name="Ahrendt S.R."/>
            <person name="Lipzen A."/>
            <person name="Sullivan W."/>
            <person name="Andreopoulos W.B."/>
            <person name="Clum A."/>
            <person name="Lindquist E."/>
            <person name="Daum C."/>
            <person name="Ramamoorthy G.K."/>
            <person name="Gryganskyi A."/>
            <person name="Culley D."/>
            <person name="Magnuson J.K."/>
            <person name="James T.Y."/>
            <person name="O'Malley M.A."/>
            <person name="Stajich J.E."/>
            <person name="Spatafora J.W."/>
            <person name="Visel A."/>
            <person name="Grigoriev I.V."/>
        </authorList>
    </citation>
    <scope>NUCLEOTIDE SEQUENCE [LARGE SCALE GENOMIC DNA]</scope>
    <source>
        <strain evidence="6 7">12-1054</strain>
    </source>
</reference>
<dbReference type="InterPro" id="IPR029063">
    <property type="entry name" value="SAM-dependent_MTases_sf"/>
</dbReference>
<accession>A0A1Y2FFC0</accession>
<feature type="binding site" evidence="4">
    <location>
        <position position="116"/>
    </location>
    <ligand>
        <name>S-adenosyl-L-methionine</name>
        <dbReference type="ChEBI" id="CHEBI:59789"/>
    </ligand>
</feature>
<dbReference type="PANTHER" id="PTHR21008">
    <property type="entry name" value="S-ADENOSYLMETHIONINE SENSOR UPSTREAM OF MTORC1-RELATED"/>
    <property type="match status" value="1"/>
</dbReference>
<comment type="function">
    <text evidence="4">S-adenosyl-L-methionine-dependent methyltransferase that specifically methylates the N(1) position of an adenine present in helix 65 in 25S rRNA.</text>
</comment>
<gene>
    <name evidence="6" type="ORF">BCR37DRAFT_380427</name>
</gene>
<feature type="compositionally biased region" description="Polar residues" evidence="5">
    <location>
        <begin position="270"/>
        <end position="280"/>
    </location>
</feature>
<evidence type="ECO:0000313" key="6">
    <source>
        <dbReference type="EMBL" id="ORY81525.1"/>
    </source>
</evidence>
<dbReference type="RefSeq" id="XP_040724901.1">
    <property type="nucleotide sequence ID" value="XM_040869489.1"/>
</dbReference>
<dbReference type="SUPFAM" id="SSF53335">
    <property type="entry name" value="S-adenosyl-L-methionine-dependent methyltransferases"/>
    <property type="match status" value="1"/>
</dbReference>
<keyword evidence="7" id="KW-1185">Reference proteome</keyword>
<dbReference type="Pfam" id="PF11968">
    <property type="entry name" value="Bmt2"/>
    <property type="match status" value="1"/>
</dbReference>
<evidence type="ECO:0000256" key="5">
    <source>
        <dbReference type="SAM" id="MobiDB-lite"/>
    </source>
</evidence>
<comment type="subcellular location">
    <subcellularLocation>
        <location evidence="4">Nucleus</location>
        <location evidence="4">Nucleolus</location>
    </subcellularLocation>
</comment>
<evidence type="ECO:0000256" key="2">
    <source>
        <dbReference type="ARBA" id="ARBA00022679"/>
    </source>
</evidence>
<keyword evidence="3 4" id="KW-0949">S-adenosyl-L-methionine</keyword>